<protein>
    <recommendedName>
        <fullName evidence="4">Sporulation protein</fullName>
    </recommendedName>
</protein>
<organism evidence="2 3">
    <name type="scientific">Paenibacillus piri</name>
    <dbReference type="NCBI Taxonomy" id="2547395"/>
    <lineage>
        <taxon>Bacteria</taxon>
        <taxon>Bacillati</taxon>
        <taxon>Bacillota</taxon>
        <taxon>Bacilli</taxon>
        <taxon>Bacillales</taxon>
        <taxon>Paenibacillaceae</taxon>
        <taxon>Paenibacillus</taxon>
    </lineage>
</organism>
<accession>A0A4R5KX84</accession>
<dbReference type="AlphaFoldDB" id="A0A4R5KX84"/>
<dbReference type="PROSITE" id="PS51257">
    <property type="entry name" value="PROKAR_LIPOPROTEIN"/>
    <property type="match status" value="1"/>
</dbReference>
<comment type="caution">
    <text evidence="2">The sequence shown here is derived from an EMBL/GenBank/DDBJ whole genome shotgun (WGS) entry which is preliminary data.</text>
</comment>
<dbReference type="RefSeq" id="WP_133226162.1">
    <property type="nucleotide sequence ID" value="NZ_SMRT01000002.1"/>
</dbReference>
<evidence type="ECO:0000313" key="2">
    <source>
        <dbReference type="EMBL" id="TDF99610.1"/>
    </source>
</evidence>
<feature type="region of interest" description="Disordered" evidence="1">
    <location>
        <begin position="32"/>
        <end position="56"/>
    </location>
</feature>
<gene>
    <name evidence="2" type="ORF">E1757_07190</name>
</gene>
<keyword evidence="3" id="KW-1185">Reference proteome</keyword>
<reference evidence="2 3" key="1">
    <citation type="submission" date="2019-03" db="EMBL/GenBank/DDBJ databases">
        <title>This is whole genome sequence of Paenibacillus sp MS74 strain.</title>
        <authorList>
            <person name="Trinh H.N."/>
        </authorList>
    </citation>
    <scope>NUCLEOTIDE SEQUENCE [LARGE SCALE GENOMIC DNA]</scope>
    <source>
        <strain evidence="2 3">MS74</strain>
    </source>
</reference>
<evidence type="ECO:0000256" key="1">
    <source>
        <dbReference type="SAM" id="MobiDB-lite"/>
    </source>
</evidence>
<dbReference type="OrthoDB" id="1707228at2"/>
<name>A0A4R5KX84_9BACL</name>
<dbReference type="Proteomes" id="UP000295636">
    <property type="component" value="Unassembled WGS sequence"/>
</dbReference>
<evidence type="ECO:0008006" key="4">
    <source>
        <dbReference type="Google" id="ProtNLM"/>
    </source>
</evidence>
<evidence type="ECO:0000313" key="3">
    <source>
        <dbReference type="Proteomes" id="UP000295636"/>
    </source>
</evidence>
<sequence>MSAIFFRPASWRFGLWIGLLILAAGCNDEHQKTAGGGVQSSQLHAEFDRDSRNNEDNSLGVKAKWVEEQAGKAKPDNPGSFQQLDANNYHLTKSPLRFAPDLADELVRRNPGVRSADVLLTETNAYVAVVLDGHDPAAESHPDMMSHQVTSKGGVGLFGIDKGNARINWSDPGGLTTSLSIRMKSEVLAMTREGVQRVFVSANPNFVQRVRFYKQEGQKGVDLSAYLNEFNTLIQRVFPNDGNTRR</sequence>
<dbReference type="EMBL" id="SMRT01000002">
    <property type="protein sequence ID" value="TDF99610.1"/>
    <property type="molecule type" value="Genomic_DNA"/>
</dbReference>
<feature type="compositionally biased region" description="Basic and acidic residues" evidence="1">
    <location>
        <begin position="45"/>
        <end position="55"/>
    </location>
</feature>
<proteinExistence type="predicted"/>